<dbReference type="AlphaFoldDB" id="A0A977KUA8"/>
<sequence>MTEIVIIGAGVIGAAIAYELSLLPNLNITLLEKNQAASGTSGAALGVLMGVISKKTKGRAWTLRQATLARFESLLQELQELTGQTLEINDQGIVLLLFSEEEHNQWHKRQILRQAEGYRLELWDREMLAHKCPQIRGENILSAVYSPQDRQIQPRQFTEALVTAACLKGVDYRSGVTVQDFTVHPAHRASHGQVVQSVQTDQGDFVADQVIITAGLESLTLTQQLHQTVKLEPVLGQALRVKLPQILGHNHFQPVITGEDVHIVPLGKGEYWLGATVEFLETSESLQPDPLSLEKLLETAIAFCPDLAKARILHSWSGQRPQPQEESSPILRPLAGYDNVLIATGHYRNGILLAPASALWVRDYLLAQDGL</sequence>
<dbReference type="PANTHER" id="PTHR13847:SF289">
    <property type="entry name" value="GLYCINE OXIDASE"/>
    <property type="match status" value="1"/>
</dbReference>
<dbReference type="InterPro" id="IPR036188">
    <property type="entry name" value="FAD/NAD-bd_sf"/>
</dbReference>
<feature type="domain" description="FAD dependent oxidoreductase" evidence="2">
    <location>
        <begin position="4"/>
        <end position="362"/>
    </location>
</feature>
<evidence type="ECO:0000259" key="2">
    <source>
        <dbReference type="Pfam" id="PF01266"/>
    </source>
</evidence>
<dbReference type="GO" id="GO:0005737">
    <property type="term" value="C:cytoplasm"/>
    <property type="evidence" value="ECO:0007669"/>
    <property type="project" value="TreeGrafter"/>
</dbReference>
<proteinExistence type="predicted"/>
<dbReference type="Proteomes" id="UP001065613">
    <property type="component" value="Chromosome"/>
</dbReference>
<evidence type="ECO:0000256" key="1">
    <source>
        <dbReference type="ARBA" id="ARBA00023002"/>
    </source>
</evidence>
<dbReference type="EMBL" id="CP073041">
    <property type="protein sequence ID" value="UXE60059.1"/>
    <property type="molecule type" value="Genomic_DNA"/>
</dbReference>
<dbReference type="InterPro" id="IPR006076">
    <property type="entry name" value="FAD-dep_OxRdtase"/>
</dbReference>
<name>A0A977KUA8_9CYAN</name>
<protein>
    <submittedName>
        <fullName evidence="3">FAD-binding oxidoreductase</fullName>
    </submittedName>
</protein>
<reference evidence="3" key="1">
    <citation type="submission" date="2021-04" db="EMBL/GenBank/DDBJ databases">
        <title>Genome sequence of Woronichinia naegeliana from Washington state freshwater lake bloom.</title>
        <authorList>
            <person name="Dreher T.W."/>
        </authorList>
    </citation>
    <scope>NUCLEOTIDE SEQUENCE</scope>
    <source>
        <strain evidence="3">WA131</strain>
    </source>
</reference>
<dbReference type="Pfam" id="PF01266">
    <property type="entry name" value="DAO"/>
    <property type="match status" value="1"/>
</dbReference>
<dbReference type="Gene3D" id="3.50.50.60">
    <property type="entry name" value="FAD/NAD(P)-binding domain"/>
    <property type="match status" value="1"/>
</dbReference>
<accession>A0A977KUA8</accession>
<gene>
    <name evidence="3" type="ORF">KA717_31020</name>
</gene>
<dbReference type="KEGG" id="wna:KA717_31020"/>
<evidence type="ECO:0000313" key="3">
    <source>
        <dbReference type="EMBL" id="UXE60059.1"/>
    </source>
</evidence>
<dbReference type="Gene3D" id="3.30.9.10">
    <property type="entry name" value="D-Amino Acid Oxidase, subunit A, domain 2"/>
    <property type="match status" value="1"/>
</dbReference>
<keyword evidence="1" id="KW-0560">Oxidoreductase</keyword>
<dbReference type="SUPFAM" id="SSF51905">
    <property type="entry name" value="FAD/NAD(P)-binding domain"/>
    <property type="match status" value="1"/>
</dbReference>
<dbReference type="PANTHER" id="PTHR13847">
    <property type="entry name" value="SARCOSINE DEHYDROGENASE-RELATED"/>
    <property type="match status" value="1"/>
</dbReference>
<dbReference type="SUPFAM" id="SSF54373">
    <property type="entry name" value="FAD-linked reductases, C-terminal domain"/>
    <property type="match status" value="1"/>
</dbReference>
<dbReference type="GO" id="GO:0016491">
    <property type="term" value="F:oxidoreductase activity"/>
    <property type="evidence" value="ECO:0007669"/>
    <property type="project" value="UniProtKB-KW"/>
</dbReference>
<organism evidence="3">
    <name type="scientific">Woronichinia naegeliana WA131</name>
    <dbReference type="NCBI Taxonomy" id="2824559"/>
    <lineage>
        <taxon>Bacteria</taxon>
        <taxon>Bacillati</taxon>
        <taxon>Cyanobacteriota</taxon>
        <taxon>Cyanophyceae</taxon>
        <taxon>Synechococcales</taxon>
        <taxon>Coelosphaeriaceae</taxon>
        <taxon>Woronichinia</taxon>
    </lineage>
</organism>